<keyword evidence="2" id="KW-0645">Protease</keyword>
<feature type="domain" description="Cathepsin propeptide inhibitor" evidence="7">
    <location>
        <begin position="33"/>
        <end position="93"/>
    </location>
</feature>
<reference evidence="8" key="2">
    <citation type="submission" date="2025-09" db="UniProtKB">
        <authorList>
            <consortium name="Ensembl"/>
        </authorList>
    </citation>
    <scope>IDENTIFICATION</scope>
</reference>
<evidence type="ECO:0000259" key="7">
    <source>
        <dbReference type="SMART" id="SM00848"/>
    </source>
</evidence>
<dbReference type="Proteomes" id="UP000694523">
    <property type="component" value="Unplaced"/>
</dbReference>
<evidence type="ECO:0000256" key="1">
    <source>
        <dbReference type="ARBA" id="ARBA00008455"/>
    </source>
</evidence>
<dbReference type="GO" id="GO:0006508">
    <property type="term" value="P:proteolysis"/>
    <property type="evidence" value="ECO:0007669"/>
    <property type="project" value="UniProtKB-KW"/>
</dbReference>
<dbReference type="InterPro" id="IPR038765">
    <property type="entry name" value="Papain-like_cys_pep_sf"/>
</dbReference>
<dbReference type="InterPro" id="IPR039417">
    <property type="entry name" value="Peptidase_C1A_papain-like"/>
</dbReference>
<dbReference type="Pfam" id="PF00112">
    <property type="entry name" value="Peptidase_C1"/>
    <property type="match status" value="1"/>
</dbReference>
<feature type="domain" description="Peptidase C1A papain C-terminal" evidence="6">
    <location>
        <begin position="118"/>
        <end position="329"/>
    </location>
</feature>
<dbReference type="SMART" id="SM00848">
    <property type="entry name" value="Inhibitor_I29"/>
    <property type="match status" value="1"/>
</dbReference>
<feature type="chain" id="PRO_5034451171" evidence="5">
    <location>
        <begin position="24"/>
        <end position="329"/>
    </location>
</feature>
<sequence>MDRKTGLTVGVWLLAVLCASVWAELDSKLDQQWEQWKTTHEKKYNNEVEELGRRALWEKKLNQINHHNLEASLGLHTYTLAVNHLSDLTEDEKFKRSAPMKIPEDMTPTLLNVTDEDVPDSKDWTKFGYVTSVKDQKNCQSCWAFSAAGALEGLLAKTTGRLVDLSPQNLMDCSRPYGDGCKPGFIHVAFQYVIQNGIASDASYPYEAQDGRCRYDPKYRAATCSSYHFVEQNELALQQAVATIGPISVVVDEKDISNYHGGVFNNPSCRKQINHAMLLVGYGTDRATGLDYWLIKNSYGPGWGENGYMRLARNQNQMCGISMCAYYPL</sequence>
<dbReference type="PRINTS" id="PR00705">
    <property type="entry name" value="PAPAIN"/>
</dbReference>
<dbReference type="Pfam" id="PF08246">
    <property type="entry name" value="Inhibitor_I29"/>
    <property type="match status" value="1"/>
</dbReference>
<keyword evidence="5" id="KW-0732">Signal</keyword>
<protein>
    <submittedName>
        <fullName evidence="8">Cathepsin S</fullName>
    </submittedName>
</protein>
<keyword evidence="3" id="KW-0378">Hydrolase</keyword>
<dbReference type="InterPro" id="IPR000668">
    <property type="entry name" value="Peptidase_C1A_C"/>
</dbReference>
<dbReference type="CDD" id="cd02248">
    <property type="entry name" value="Peptidase_C1A"/>
    <property type="match status" value="1"/>
</dbReference>
<keyword evidence="4" id="KW-0788">Thiol protease</keyword>
<dbReference type="InterPro" id="IPR025660">
    <property type="entry name" value="Pept_his_AS"/>
</dbReference>
<evidence type="ECO:0000256" key="5">
    <source>
        <dbReference type="SAM" id="SignalP"/>
    </source>
</evidence>
<dbReference type="SMART" id="SM00645">
    <property type="entry name" value="Pept_C1"/>
    <property type="match status" value="1"/>
</dbReference>
<proteinExistence type="inferred from homology"/>
<accession>A0A8C6WJH9</accession>
<evidence type="ECO:0000313" key="9">
    <source>
        <dbReference type="Proteomes" id="UP000694523"/>
    </source>
</evidence>
<dbReference type="InterPro" id="IPR013128">
    <property type="entry name" value="Peptidase_C1A"/>
</dbReference>
<keyword evidence="9" id="KW-1185">Reference proteome</keyword>
<evidence type="ECO:0000259" key="6">
    <source>
        <dbReference type="SMART" id="SM00645"/>
    </source>
</evidence>
<reference evidence="8" key="1">
    <citation type="submission" date="2025-08" db="UniProtKB">
        <authorList>
            <consortium name="Ensembl"/>
        </authorList>
    </citation>
    <scope>IDENTIFICATION</scope>
</reference>
<dbReference type="Gene3D" id="3.90.70.10">
    <property type="entry name" value="Cysteine proteinases"/>
    <property type="match status" value="1"/>
</dbReference>
<dbReference type="AlphaFoldDB" id="A0A8C6WJH9"/>
<dbReference type="Ensembl" id="ENSNMLT00000013476.1">
    <property type="protein sequence ID" value="ENSNMLP00000011906.1"/>
    <property type="gene ID" value="ENSNMLG00000008158.1"/>
</dbReference>
<evidence type="ECO:0000313" key="8">
    <source>
        <dbReference type="Ensembl" id="ENSNMLP00000011906.1"/>
    </source>
</evidence>
<dbReference type="SUPFAM" id="SSF54001">
    <property type="entry name" value="Cysteine proteinases"/>
    <property type="match status" value="1"/>
</dbReference>
<evidence type="ECO:0000256" key="4">
    <source>
        <dbReference type="ARBA" id="ARBA00022807"/>
    </source>
</evidence>
<organism evidence="8 9">
    <name type="scientific">Neogobius melanostomus</name>
    <name type="common">round goby</name>
    <dbReference type="NCBI Taxonomy" id="47308"/>
    <lineage>
        <taxon>Eukaryota</taxon>
        <taxon>Metazoa</taxon>
        <taxon>Chordata</taxon>
        <taxon>Craniata</taxon>
        <taxon>Vertebrata</taxon>
        <taxon>Euteleostomi</taxon>
        <taxon>Actinopterygii</taxon>
        <taxon>Neopterygii</taxon>
        <taxon>Teleostei</taxon>
        <taxon>Neoteleostei</taxon>
        <taxon>Acanthomorphata</taxon>
        <taxon>Gobiaria</taxon>
        <taxon>Gobiiformes</taxon>
        <taxon>Gobioidei</taxon>
        <taxon>Gobiidae</taxon>
        <taxon>Benthophilinae</taxon>
        <taxon>Neogobiini</taxon>
        <taxon>Neogobius</taxon>
    </lineage>
</organism>
<feature type="signal peptide" evidence="5">
    <location>
        <begin position="1"/>
        <end position="23"/>
    </location>
</feature>
<dbReference type="InterPro" id="IPR013201">
    <property type="entry name" value="Prot_inhib_I29"/>
</dbReference>
<evidence type="ECO:0000256" key="3">
    <source>
        <dbReference type="ARBA" id="ARBA00022801"/>
    </source>
</evidence>
<dbReference type="PROSITE" id="PS00639">
    <property type="entry name" value="THIOL_PROTEASE_HIS"/>
    <property type="match status" value="1"/>
</dbReference>
<dbReference type="PANTHER" id="PTHR12411">
    <property type="entry name" value="CYSTEINE PROTEASE FAMILY C1-RELATED"/>
    <property type="match status" value="1"/>
</dbReference>
<name>A0A8C6WJH9_9GOBI</name>
<evidence type="ECO:0000256" key="2">
    <source>
        <dbReference type="ARBA" id="ARBA00022670"/>
    </source>
</evidence>
<comment type="similarity">
    <text evidence="1">Belongs to the peptidase C1 family.</text>
</comment>
<dbReference type="FunFam" id="3.90.70.10:FF:000006">
    <property type="entry name" value="Cathepsin S"/>
    <property type="match status" value="1"/>
</dbReference>
<dbReference type="GO" id="GO:0008234">
    <property type="term" value="F:cysteine-type peptidase activity"/>
    <property type="evidence" value="ECO:0007669"/>
    <property type="project" value="UniProtKB-KW"/>
</dbReference>